<evidence type="ECO:0000256" key="2">
    <source>
        <dbReference type="ARBA" id="ARBA00023118"/>
    </source>
</evidence>
<keyword evidence="2" id="KW-0051">Antiviral defense</keyword>
<dbReference type="STRING" id="56107.Cylst_4161"/>
<dbReference type="PATRIC" id="fig|56107.3.peg.4562"/>
<dbReference type="EMBL" id="CP003642">
    <property type="protein sequence ID" value="AFZ26265.1"/>
    <property type="molecule type" value="Genomic_DNA"/>
</dbReference>
<feature type="domain" description="GGDEF" evidence="3">
    <location>
        <begin position="268"/>
        <end position="408"/>
    </location>
</feature>
<accession>K9X0X1</accession>
<dbReference type="GO" id="GO:0000166">
    <property type="term" value="F:nucleotide binding"/>
    <property type="evidence" value="ECO:0007669"/>
    <property type="project" value="UniProtKB-KW"/>
</dbReference>
<dbReference type="InterPro" id="IPR024615">
    <property type="entry name" value="CRISPR-assoc_Cmr2_N"/>
</dbReference>
<dbReference type="Pfam" id="PF12469">
    <property type="entry name" value="Cmr2_N"/>
    <property type="match status" value="1"/>
</dbReference>
<dbReference type="InterPro" id="IPR038242">
    <property type="entry name" value="Cmr2_N"/>
</dbReference>
<evidence type="ECO:0000259" key="3">
    <source>
        <dbReference type="PROSITE" id="PS50887"/>
    </source>
</evidence>
<dbReference type="InterPro" id="IPR029787">
    <property type="entry name" value="Nucleotide_cyclase"/>
</dbReference>
<gene>
    <name evidence="4" type="ORF">Cylst_4161</name>
</gene>
<evidence type="ECO:0000313" key="4">
    <source>
        <dbReference type="EMBL" id="AFZ26265.1"/>
    </source>
</evidence>
<dbReference type="Pfam" id="PF22335">
    <property type="entry name" value="Cas10-Cmr2_palm2"/>
    <property type="match status" value="1"/>
</dbReference>
<protein>
    <submittedName>
        <fullName evidence="4">CRISPR-associated protein</fullName>
    </submittedName>
</protein>
<dbReference type="Gene3D" id="3.30.70.270">
    <property type="match status" value="1"/>
</dbReference>
<dbReference type="Proteomes" id="UP000010475">
    <property type="component" value="Chromosome"/>
</dbReference>
<dbReference type="InterPro" id="IPR054767">
    <property type="entry name" value="Cas10-Cmr2_palm2"/>
</dbReference>
<dbReference type="HOGENOM" id="CLU_025857_0_0_3"/>
<organism evidence="4 5">
    <name type="scientific">Cylindrospermum stagnale PCC 7417</name>
    <dbReference type="NCBI Taxonomy" id="56107"/>
    <lineage>
        <taxon>Bacteria</taxon>
        <taxon>Bacillati</taxon>
        <taxon>Cyanobacteriota</taxon>
        <taxon>Cyanophyceae</taxon>
        <taxon>Nostocales</taxon>
        <taxon>Nostocaceae</taxon>
        <taxon>Cylindrospermum</taxon>
    </lineage>
</organism>
<proteinExistence type="predicted"/>
<keyword evidence="5" id="KW-1185">Reference proteome</keyword>
<sequence>MNQYTAITFAPVQGFIEKSRKLRDLYGASLILSYLSQQLVKEFHKPPELEVISPASHNLQKGMPNRILIKGEVSKGDAEIILTSAWKKILQVCRTWVEKKLPDYQYHWEREWTLWGCHTWEIFQGRGDTIQAAMDDLETRKLSRAWTAVNWIGESSSLTGTDAIAFPGLGAETRNPKNMNYRSENDSIKGFYTQLARKLDNCPPDKQPEGKYIAPNEKLSIPELVKRLITLPEIADLISQAIPNNQPLEKLKRFQEIERKPNKNVPGQWTGWFMGDGDKVGDYLKKLADENDSDIRIETFSQGMRNWGKQFEQNFPEDLGRVVYAGGDDFLGIIYSKNPAEPIQPLTAYQWLMAINDKWQEHKQSITVSVGFVWVAGSVPQRDVLQHCREAEKVAKSLGRNRVTIRVVFNSGQYVQWTCPWDYLHILTQYRDREKQSNWSHVYQDLAHLESRRTFKIENAKEAYIVQKSAIEFFEVYFPGEGQKLLEDKNYKLAQYLVGFNENDDEIDRAKATIDWMTDLIKVGWHLCSNT</sequence>
<evidence type="ECO:0000313" key="5">
    <source>
        <dbReference type="Proteomes" id="UP000010475"/>
    </source>
</evidence>
<dbReference type="RefSeq" id="WP_015209507.1">
    <property type="nucleotide sequence ID" value="NC_019757.1"/>
</dbReference>
<dbReference type="PROSITE" id="PS50887">
    <property type="entry name" value="GGDEF"/>
    <property type="match status" value="1"/>
</dbReference>
<dbReference type="AlphaFoldDB" id="K9X0X1"/>
<dbReference type="SUPFAM" id="SSF55073">
    <property type="entry name" value="Nucleotide cyclase"/>
    <property type="match status" value="1"/>
</dbReference>
<name>K9X0X1_9NOST</name>
<dbReference type="Gene3D" id="3.30.70.2220">
    <property type="entry name" value="CRISPR-Cas system, Cmr2 subunit, D1 domain, cysteine cluster"/>
    <property type="match status" value="1"/>
</dbReference>
<reference evidence="4 5" key="1">
    <citation type="submission" date="2012-06" db="EMBL/GenBank/DDBJ databases">
        <title>Finished chromosome of genome of Cylindrospermum stagnale PCC 7417.</title>
        <authorList>
            <consortium name="US DOE Joint Genome Institute"/>
            <person name="Gugger M."/>
            <person name="Coursin T."/>
            <person name="Rippka R."/>
            <person name="Tandeau De Marsac N."/>
            <person name="Huntemann M."/>
            <person name="Wei C.-L."/>
            <person name="Han J."/>
            <person name="Detter J.C."/>
            <person name="Han C."/>
            <person name="Tapia R."/>
            <person name="Chen A."/>
            <person name="Kyrpides N."/>
            <person name="Mavromatis K."/>
            <person name="Markowitz V."/>
            <person name="Szeto E."/>
            <person name="Ivanova N."/>
            <person name="Pagani I."/>
            <person name="Pati A."/>
            <person name="Goodwin L."/>
            <person name="Nordberg H.P."/>
            <person name="Cantor M.N."/>
            <person name="Hua S.X."/>
            <person name="Woyke T."/>
            <person name="Kerfeld C.A."/>
        </authorList>
    </citation>
    <scope>NUCLEOTIDE SEQUENCE [LARGE SCALE GENOMIC DNA]</scope>
    <source>
        <strain evidence="4 5">PCC 7417</strain>
    </source>
</reference>
<dbReference type="InterPro" id="IPR000160">
    <property type="entry name" value="GGDEF_dom"/>
</dbReference>
<dbReference type="OrthoDB" id="9758700at2"/>
<dbReference type="InterPro" id="IPR043128">
    <property type="entry name" value="Rev_trsase/Diguanyl_cyclase"/>
</dbReference>
<evidence type="ECO:0000256" key="1">
    <source>
        <dbReference type="ARBA" id="ARBA00022741"/>
    </source>
</evidence>
<dbReference type="KEGG" id="csg:Cylst_4161"/>
<dbReference type="GO" id="GO:0051607">
    <property type="term" value="P:defense response to virus"/>
    <property type="evidence" value="ECO:0007669"/>
    <property type="project" value="UniProtKB-KW"/>
</dbReference>
<keyword evidence="1" id="KW-0547">Nucleotide-binding</keyword>
<dbReference type="eggNOG" id="COG1353">
    <property type="taxonomic scope" value="Bacteria"/>
</dbReference>